<dbReference type="InParanoid" id="D5GCZ3"/>
<dbReference type="EMBL" id="FN430131">
    <property type="protein sequence ID" value="CAZ82386.1"/>
    <property type="molecule type" value="Genomic_DNA"/>
</dbReference>
<evidence type="ECO:0000313" key="2">
    <source>
        <dbReference type="Proteomes" id="UP000006911"/>
    </source>
</evidence>
<protein>
    <submittedName>
        <fullName evidence="1">(Perigord truffle) hypothetical protein</fullName>
    </submittedName>
</protein>
<keyword evidence="2" id="KW-1185">Reference proteome</keyword>
<proteinExistence type="predicted"/>
<organism evidence="1 2">
    <name type="scientific">Tuber melanosporum (strain Mel28)</name>
    <name type="common">Perigord black truffle</name>
    <dbReference type="NCBI Taxonomy" id="656061"/>
    <lineage>
        <taxon>Eukaryota</taxon>
        <taxon>Fungi</taxon>
        <taxon>Dikarya</taxon>
        <taxon>Ascomycota</taxon>
        <taxon>Pezizomycotina</taxon>
        <taxon>Pezizomycetes</taxon>
        <taxon>Pezizales</taxon>
        <taxon>Tuberaceae</taxon>
        <taxon>Tuber</taxon>
    </lineage>
</organism>
<name>D5GCZ3_TUBMM</name>
<dbReference type="HOGENOM" id="CLU_3438392_0_0_1"/>
<reference evidence="1 2" key="1">
    <citation type="journal article" date="2010" name="Nature">
        <title>Perigord black truffle genome uncovers evolutionary origins and mechanisms of symbiosis.</title>
        <authorList>
            <person name="Martin F."/>
            <person name="Kohler A."/>
            <person name="Murat C."/>
            <person name="Balestrini R."/>
            <person name="Coutinho P.M."/>
            <person name="Jaillon O."/>
            <person name="Montanini B."/>
            <person name="Morin E."/>
            <person name="Noel B."/>
            <person name="Percudani R."/>
            <person name="Porcel B."/>
            <person name="Rubini A."/>
            <person name="Amicucci A."/>
            <person name="Amselem J."/>
            <person name="Anthouard V."/>
            <person name="Arcioni S."/>
            <person name="Artiguenave F."/>
            <person name="Aury J.M."/>
            <person name="Ballario P."/>
            <person name="Bolchi A."/>
            <person name="Brenna A."/>
            <person name="Brun A."/>
            <person name="Buee M."/>
            <person name="Cantarel B."/>
            <person name="Chevalier G."/>
            <person name="Couloux A."/>
            <person name="Da Silva C."/>
            <person name="Denoeud F."/>
            <person name="Duplessis S."/>
            <person name="Ghignone S."/>
            <person name="Hilselberger B."/>
            <person name="Iotti M."/>
            <person name="Marcais B."/>
            <person name="Mello A."/>
            <person name="Miranda M."/>
            <person name="Pacioni G."/>
            <person name="Quesneville H."/>
            <person name="Riccioni C."/>
            <person name="Ruotolo R."/>
            <person name="Splivallo R."/>
            <person name="Stocchi V."/>
            <person name="Tisserant E."/>
            <person name="Viscomi A.R."/>
            <person name="Zambonelli A."/>
            <person name="Zampieri E."/>
            <person name="Henrissat B."/>
            <person name="Lebrun M.H."/>
            <person name="Paolocci F."/>
            <person name="Bonfante P."/>
            <person name="Ottonello S."/>
            <person name="Wincker P."/>
        </authorList>
    </citation>
    <scope>NUCLEOTIDE SEQUENCE [LARGE SCALE GENOMIC DNA]</scope>
    <source>
        <strain evidence="1 2">Mel28</strain>
    </source>
</reference>
<sequence>MRELRSEKLL</sequence>
<dbReference type="Proteomes" id="UP000006911">
    <property type="component" value="Unassembled WGS sequence"/>
</dbReference>
<evidence type="ECO:0000313" key="1">
    <source>
        <dbReference type="EMBL" id="CAZ82386.1"/>
    </source>
</evidence>
<accession>D5GCZ3</accession>
<dbReference type="KEGG" id="tml:GSTUM_00006016001"/>
<gene>
    <name evidence="1" type="ORF">GSTUM_00006016001</name>
</gene>